<dbReference type="PANTHER" id="PTHR12403">
    <property type="entry name" value="TRAFFICKING PROTEIN PARTICLE COMPLEX SUBUNIT 2"/>
    <property type="match status" value="1"/>
</dbReference>
<dbReference type="Pfam" id="PF04628">
    <property type="entry name" value="Sedlin_N"/>
    <property type="match status" value="1"/>
</dbReference>
<evidence type="ECO:0000256" key="2">
    <source>
        <dbReference type="ARBA" id="ARBA00022448"/>
    </source>
</evidence>
<sequence length="205" mass="21446">MSSSGGTSYFVIVGAKDNPIYELDLAAAPTAGSAVAAKTGASAAAGGASGGASGAGQQQQQQQQQATSSVLNGPSVSSVAAASSLAVSAQAAPVTAGKEENKPLNQFVLHSALDIVDEAMWTTNNMHLKVVDKYNELFISAFVTVGNVRLMLLHDAKNDDGIKNFFQEVYEVYIKVLLNPFYEPNTPISSPAFDAKVRAFAKKFL</sequence>
<evidence type="ECO:0000256" key="3">
    <source>
        <dbReference type="ARBA" id="ARBA00022824"/>
    </source>
</evidence>
<dbReference type="GO" id="GO:0005783">
    <property type="term" value="C:endoplasmic reticulum"/>
    <property type="evidence" value="ECO:0007669"/>
    <property type="project" value="UniProtKB-SubCell"/>
</dbReference>
<feature type="compositionally biased region" description="Low complexity" evidence="7">
    <location>
        <begin position="55"/>
        <end position="70"/>
    </location>
</feature>
<gene>
    <name evidence="8" type="ORF">CAOG_006795</name>
</gene>
<evidence type="ECO:0000313" key="8">
    <source>
        <dbReference type="EMBL" id="KJE96472.1"/>
    </source>
</evidence>
<dbReference type="GO" id="GO:0030008">
    <property type="term" value="C:TRAPP complex"/>
    <property type="evidence" value="ECO:0007669"/>
    <property type="project" value="UniProtKB-UniRule"/>
</dbReference>
<keyword evidence="9" id="KW-1185">Reference proteome</keyword>
<keyword evidence="2 6" id="KW-0813">Transport</keyword>
<dbReference type="InParanoid" id="A0A0D2VXR2"/>
<dbReference type="CDD" id="cd14825">
    <property type="entry name" value="TRAPPC2_sedlin"/>
    <property type="match status" value="1"/>
</dbReference>
<organism evidence="8 9">
    <name type="scientific">Capsaspora owczarzaki (strain ATCC 30864)</name>
    <dbReference type="NCBI Taxonomy" id="595528"/>
    <lineage>
        <taxon>Eukaryota</taxon>
        <taxon>Filasterea</taxon>
        <taxon>Capsaspora</taxon>
    </lineage>
</organism>
<dbReference type="InterPro" id="IPR006722">
    <property type="entry name" value="Sedlin"/>
</dbReference>
<dbReference type="GO" id="GO:0005794">
    <property type="term" value="C:Golgi apparatus"/>
    <property type="evidence" value="ECO:0007669"/>
    <property type="project" value="UniProtKB-SubCell"/>
</dbReference>
<evidence type="ECO:0000256" key="7">
    <source>
        <dbReference type="SAM" id="MobiDB-lite"/>
    </source>
</evidence>
<dbReference type="SUPFAM" id="SSF64356">
    <property type="entry name" value="SNARE-like"/>
    <property type="match status" value="1"/>
</dbReference>
<protein>
    <recommendedName>
        <fullName evidence="6">Trafficking protein particle complex subunit</fullName>
    </recommendedName>
</protein>
<dbReference type="InterPro" id="IPR007233">
    <property type="entry name" value="TRAPPC"/>
</dbReference>
<dbReference type="AlphaFoldDB" id="A0A0D2VXR2"/>
<reference evidence="9" key="1">
    <citation type="submission" date="2011-02" db="EMBL/GenBank/DDBJ databases">
        <title>The Genome Sequence of Capsaspora owczarzaki ATCC 30864.</title>
        <authorList>
            <person name="Russ C."/>
            <person name="Cuomo C."/>
            <person name="Burger G."/>
            <person name="Gray M.W."/>
            <person name="Holland P.W.H."/>
            <person name="King N."/>
            <person name="Lang F.B.F."/>
            <person name="Roger A.J."/>
            <person name="Ruiz-Trillo I."/>
            <person name="Young S.K."/>
            <person name="Zeng Q."/>
            <person name="Gargeya S."/>
            <person name="Alvarado L."/>
            <person name="Berlin A."/>
            <person name="Chapman S.B."/>
            <person name="Chen Z."/>
            <person name="Freedman E."/>
            <person name="Gellesch M."/>
            <person name="Goldberg J."/>
            <person name="Griggs A."/>
            <person name="Gujja S."/>
            <person name="Heilman E."/>
            <person name="Heiman D."/>
            <person name="Howarth C."/>
            <person name="Mehta T."/>
            <person name="Neiman D."/>
            <person name="Pearson M."/>
            <person name="Roberts A."/>
            <person name="Saif S."/>
            <person name="Shea T."/>
            <person name="Shenoy N."/>
            <person name="Sisk P."/>
            <person name="Stolte C."/>
            <person name="Sykes S."/>
            <person name="White J."/>
            <person name="Yandava C."/>
            <person name="Haas B."/>
            <person name="Nusbaum C."/>
            <person name="Birren B."/>
        </authorList>
    </citation>
    <scope>NUCLEOTIDE SEQUENCE</scope>
    <source>
        <strain evidence="9">ATCC 30864</strain>
    </source>
</reference>
<dbReference type="EMBL" id="KE346371">
    <property type="protein sequence ID" value="KJE96472.1"/>
    <property type="molecule type" value="Genomic_DNA"/>
</dbReference>
<dbReference type="SMART" id="SM01399">
    <property type="entry name" value="Sybindin"/>
    <property type="match status" value="1"/>
</dbReference>
<evidence type="ECO:0000313" key="9">
    <source>
        <dbReference type="Proteomes" id="UP000008743"/>
    </source>
</evidence>
<keyword evidence="5 6" id="KW-0333">Golgi apparatus</keyword>
<keyword evidence="4 6" id="KW-0931">ER-Golgi transport</keyword>
<dbReference type="FunCoup" id="A0A0D2VXR2">
    <property type="interactions" value="124"/>
</dbReference>
<dbReference type="GO" id="GO:0006888">
    <property type="term" value="P:endoplasmic reticulum to Golgi vesicle-mediated transport"/>
    <property type="evidence" value="ECO:0007669"/>
    <property type="project" value="UniProtKB-UniRule"/>
</dbReference>
<comment type="similarity">
    <text evidence="6">Belongs to the TRAPP small subunits family.</text>
</comment>
<dbReference type="STRING" id="595528.A0A0D2VXR2"/>
<comment type="subunit">
    <text evidence="6">Part of the multisubunit transport protein particle (TRAPP) complex.</text>
</comment>
<proteinExistence type="inferred from homology"/>
<feature type="region of interest" description="Disordered" evidence="7">
    <location>
        <begin position="46"/>
        <end position="70"/>
    </location>
</feature>
<keyword evidence="3 6" id="KW-0256">Endoplasmic reticulum</keyword>
<evidence type="ECO:0000256" key="5">
    <source>
        <dbReference type="ARBA" id="ARBA00023034"/>
    </source>
</evidence>
<dbReference type="eggNOG" id="KOG3487">
    <property type="taxonomic scope" value="Eukaryota"/>
</dbReference>
<dbReference type="OrthoDB" id="10252102at2759"/>
<comment type="subcellular location">
    <subcellularLocation>
        <location evidence="6">Endoplasmic reticulum</location>
    </subcellularLocation>
    <subcellularLocation>
        <location evidence="6">Golgi apparatus</location>
        <location evidence="6">cis-Golgi network</location>
    </subcellularLocation>
    <subcellularLocation>
        <location evidence="1">Golgi apparatus</location>
    </subcellularLocation>
</comment>
<evidence type="ECO:0000256" key="6">
    <source>
        <dbReference type="RuleBase" id="RU366065"/>
    </source>
</evidence>
<dbReference type="RefSeq" id="XP_004344416.1">
    <property type="nucleotide sequence ID" value="XM_004344366.2"/>
</dbReference>
<dbReference type="Gene3D" id="3.30.450.70">
    <property type="match status" value="1"/>
</dbReference>
<dbReference type="PhylomeDB" id="A0A0D2VXR2"/>
<name>A0A0D2VXR2_CAPO3</name>
<dbReference type="InterPro" id="IPR011012">
    <property type="entry name" value="Longin-like_dom_sf"/>
</dbReference>
<evidence type="ECO:0000256" key="1">
    <source>
        <dbReference type="ARBA" id="ARBA00004555"/>
    </source>
</evidence>
<dbReference type="OMA" id="HEAKNDE"/>
<evidence type="ECO:0000256" key="4">
    <source>
        <dbReference type="ARBA" id="ARBA00022892"/>
    </source>
</evidence>
<dbReference type="Proteomes" id="UP000008743">
    <property type="component" value="Unassembled WGS sequence"/>
</dbReference>
<accession>A0A0D2VXR2</accession>